<proteinExistence type="predicted"/>
<dbReference type="EMBL" id="CP170721">
    <property type="protein sequence ID" value="XIA18032.1"/>
    <property type="molecule type" value="Genomic_DNA"/>
</dbReference>
<dbReference type="AlphaFoldDB" id="A0AB74URX3"/>
<dbReference type="RefSeq" id="WP_395120846.1">
    <property type="nucleotide sequence ID" value="NZ_CP170721.1"/>
</dbReference>
<sequence length="48" mass="5340">MSLPTRYLLLLVVAKNAAGPTHLRIRWPDKSFQADGFAAAQFQRQASP</sequence>
<protein>
    <recommendedName>
        <fullName evidence="2">ASPIC/UnbV domain-containing protein</fullName>
    </recommendedName>
</protein>
<evidence type="ECO:0000313" key="1">
    <source>
        <dbReference type="EMBL" id="XIA18032.1"/>
    </source>
</evidence>
<evidence type="ECO:0008006" key="2">
    <source>
        <dbReference type="Google" id="ProtNLM"/>
    </source>
</evidence>
<reference evidence="1" key="1">
    <citation type="submission" date="2024-10" db="EMBL/GenBank/DDBJ databases">
        <authorList>
            <person name="Lesea H.P."/>
            <person name="Kuehl J.V."/>
            <person name="Chandonia J.-M."/>
        </authorList>
    </citation>
    <scope>NUCLEOTIDE SEQUENCE</scope>
    <source>
        <strain evidence="1">FW102-FHT14D07</strain>
    </source>
</reference>
<organism evidence="1">
    <name type="scientific">Rhodanobacter sp. FW102-FHT14D07</name>
    <dbReference type="NCBI Taxonomy" id="3351462"/>
    <lineage>
        <taxon>Bacteria</taxon>
        <taxon>Pseudomonadati</taxon>
        <taxon>Pseudomonadota</taxon>
        <taxon>Gammaproteobacteria</taxon>
        <taxon>Lysobacterales</taxon>
        <taxon>Rhodanobacteraceae</taxon>
        <taxon>Rhodanobacter</taxon>
    </lineage>
</organism>
<gene>
    <name evidence="1" type="ORF">ACFYG5_15905</name>
</gene>
<accession>A0AB74URX3</accession>
<name>A0AB74URX3_9GAMM</name>